<gene>
    <name evidence="1" type="ORF">BCD95_000375</name>
</gene>
<dbReference type="RefSeq" id="WP_077855645.1">
    <property type="nucleotide sequence ID" value="NZ_JABTDW010000001.1"/>
</dbReference>
<name>A0AAE5LN84_CLOBE</name>
<sequence>MIYYDNKQFETERKYELYILHKFLTERYKDSKKAMNILKKCDDYNKLAKELGENNITFFSLFFLSDMFVVKDDNTARTLSPSHYDMWNLLNETFVEDKHDKINIVVSRGFAKTTVADTACAIWLHCYRKSIFTLLIGKKEDDAVSFMDTIKKVFTENEKILNNFGLLIDKRLKLNATEIEFCNKTYLRAIGSGTSCRGLKYGKYRPSVVIADDAQSEMDCITEQARENKYDKWCKEVEEVGDKAVYRNGKKIQSATKILSIGTVLHSDCLISRLARNNDYHTFLRRAIILKDKQTVDDIFESKLWLQCKKLYFNDRDDNSKATAKQFYEDHKDKMKFPTLWDEKWDCFTDLAVKYWENRISFMSELQNDASNIGEKWFKTVIEETEKYLKTLSYVKTLLAIDPASTTGKNSDYTCMVVGSQTSNDKFTYIRDIVMDKLNFKDYCKRVCDLLEKHEEIRTIYIEKNTFQGADVLEIKQLIANNPKLRDRHFEFINEMQRKNKDEKIGTIIDPVNNGQIRFNKDCKDSKEAFKQMKEFMGCQYSQHDDFCDIVSECQIRLKNLRSGRVTLLNRSCLF</sequence>
<evidence type="ECO:0000313" key="2">
    <source>
        <dbReference type="Proteomes" id="UP000822184"/>
    </source>
</evidence>
<evidence type="ECO:0000313" key="1">
    <source>
        <dbReference type="EMBL" id="NSB12116.1"/>
    </source>
</evidence>
<reference evidence="1" key="1">
    <citation type="submission" date="2020-06" db="EMBL/GenBank/DDBJ databases">
        <title>Genomic insights into acetone-butanol-ethanol (ABE) fermentation by sequencing solventogenic clostridia strains.</title>
        <authorList>
            <person name="Brown S."/>
        </authorList>
    </citation>
    <scope>NUCLEOTIDE SEQUENCE</scope>
    <source>
        <strain evidence="1">DJ123</strain>
    </source>
</reference>
<dbReference type="Gene3D" id="3.40.50.300">
    <property type="entry name" value="P-loop containing nucleotide triphosphate hydrolases"/>
    <property type="match status" value="1"/>
</dbReference>
<comment type="caution">
    <text evidence="1">The sequence shown here is derived from an EMBL/GenBank/DDBJ whole genome shotgun (WGS) entry which is preliminary data.</text>
</comment>
<protein>
    <submittedName>
        <fullName evidence="1">Phage terminase large subunit-like protein</fullName>
    </submittedName>
</protein>
<dbReference type="Proteomes" id="UP000822184">
    <property type="component" value="Unassembled WGS sequence"/>
</dbReference>
<dbReference type="InterPro" id="IPR027417">
    <property type="entry name" value="P-loop_NTPase"/>
</dbReference>
<dbReference type="AlphaFoldDB" id="A0AAE5LN84"/>
<accession>A0AAE5LN84</accession>
<dbReference type="EMBL" id="JABTDW010000001">
    <property type="protein sequence ID" value="NSB12116.1"/>
    <property type="molecule type" value="Genomic_DNA"/>
</dbReference>
<organism evidence="1 2">
    <name type="scientific">Clostridium beijerinckii</name>
    <name type="common">Clostridium MP</name>
    <dbReference type="NCBI Taxonomy" id="1520"/>
    <lineage>
        <taxon>Bacteria</taxon>
        <taxon>Bacillati</taxon>
        <taxon>Bacillota</taxon>
        <taxon>Clostridia</taxon>
        <taxon>Eubacteriales</taxon>
        <taxon>Clostridiaceae</taxon>
        <taxon>Clostridium</taxon>
    </lineage>
</organism>
<proteinExistence type="predicted"/>
<dbReference type="Gene3D" id="3.30.420.240">
    <property type="match status" value="1"/>
</dbReference>